<evidence type="ECO:0000256" key="10">
    <source>
        <dbReference type="ARBA" id="ARBA00046982"/>
    </source>
</evidence>
<dbReference type="Pfam" id="PF19298">
    <property type="entry name" value="KshA_C"/>
    <property type="match status" value="1"/>
</dbReference>
<evidence type="ECO:0000256" key="7">
    <source>
        <dbReference type="ARBA" id="ARBA00023014"/>
    </source>
</evidence>
<evidence type="ECO:0000256" key="4">
    <source>
        <dbReference type="ARBA" id="ARBA00022963"/>
    </source>
</evidence>
<comment type="caution">
    <text evidence="12">The sequence shown here is derived from an EMBL/GenBank/DDBJ whole genome shotgun (WGS) entry which is preliminary data.</text>
</comment>
<organism evidence="12 13">
    <name type="scientific">Mycolicibacterium septicum DSM 44393</name>
    <dbReference type="NCBI Taxonomy" id="1341646"/>
    <lineage>
        <taxon>Bacteria</taxon>
        <taxon>Bacillati</taxon>
        <taxon>Actinomycetota</taxon>
        <taxon>Actinomycetes</taxon>
        <taxon>Mycobacteriales</taxon>
        <taxon>Mycobacteriaceae</taxon>
        <taxon>Mycolicibacterium</taxon>
    </lineage>
</organism>
<name>A0A7X6MLL9_9MYCO</name>
<dbReference type="SUPFAM" id="SSF55961">
    <property type="entry name" value="Bet v1-like"/>
    <property type="match status" value="1"/>
</dbReference>
<keyword evidence="5" id="KW-0560">Oxidoreductase</keyword>
<evidence type="ECO:0000256" key="5">
    <source>
        <dbReference type="ARBA" id="ARBA00023002"/>
    </source>
</evidence>
<dbReference type="InterPro" id="IPR045605">
    <property type="entry name" value="KshA-like_C"/>
</dbReference>
<dbReference type="InterPro" id="IPR017941">
    <property type="entry name" value="Rieske_2Fe-2S"/>
</dbReference>
<dbReference type="GO" id="GO:0004497">
    <property type="term" value="F:monooxygenase activity"/>
    <property type="evidence" value="ECO:0007669"/>
    <property type="project" value="UniProtKB-ARBA"/>
</dbReference>
<keyword evidence="2" id="KW-0001">2Fe-2S</keyword>
<keyword evidence="6" id="KW-0408">Iron</keyword>
<evidence type="ECO:0000256" key="3">
    <source>
        <dbReference type="ARBA" id="ARBA00022723"/>
    </source>
</evidence>
<evidence type="ECO:0000259" key="11">
    <source>
        <dbReference type="PROSITE" id="PS51296"/>
    </source>
</evidence>
<keyword evidence="4" id="KW-0442">Lipid degradation</keyword>
<dbReference type="SUPFAM" id="SSF50022">
    <property type="entry name" value="ISP domain"/>
    <property type="match status" value="1"/>
</dbReference>
<evidence type="ECO:0000256" key="9">
    <source>
        <dbReference type="ARBA" id="ARBA00030944"/>
    </source>
</evidence>
<proteinExistence type="predicted"/>
<dbReference type="InterPro" id="IPR036922">
    <property type="entry name" value="Rieske_2Fe-2S_sf"/>
</dbReference>
<dbReference type="Gene3D" id="2.102.10.10">
    <property type="entry name" value="Rieske [2Fe-2S] iron-sulphur domain"/>
    <property type="match status" value="1"/>
</dbReference>
<comment type="cofactor">
    <cofactor evidence="1">
        <name>Fe cation</name>
        <dbReference type="ChEBI" id="CHEBI:24875"/>
    </cofactor>
</comment>
<dbReference type="Proteomes" id="UP000518188">
    <property type="component" value="Unassembled WGS sequence"/>
</dbReference>
<evidence type="ECO:0000256" key="8">
    <source>
        <dbReference type="ARBA" id="ARBA00023221"/>
    </source>
</evidence>
<keyword evidence="7" id="KW-0411">Iron-sulfur</keyword>
<evidence type="ECO:0000313" key="13">
    <source>
        <dbReference type="Proteomes" id="UP000518188"/>
    </source>
</evidence>
<dbReference type="PANTHER" id="PTHR21266">
    <property type="entry name" value="IRON-SULFUR DOMAIN CONTAINING PROTEIN"/>
    <property type="match status" value="1"/>
</dbReference>
<dbReference type="AlphaFoldDB" id="A0A7X6MLL9"/>
<dbReference type="GO" id="GO:0016705">
    <property type="term" value="F:oxidoreductase activity, acting on paired donors, with incorporation or reduction of molecular oxygen"/>
    <property type="evidence" value="ECO:0007669"/>
    <property type="project" value="UniProtKB-ARBA"/>
</dbReference>
<evidence type="ECO:0000313" key="12">
    <source>
        <dbReference type="EMBL" id="NKZ10850.1"/>
    </source>
</evidence>
<evidence type="ECO:0000256" key="1">
    <source>
        <dbReference type="ARBA" id="ARBA00001962"/>
    </source>
</evidence>
<reference evidence="12 13" key="1">
    <citation type="submission" date="2020-04" db="EMBL/GenBank/DDBJ databases">
        <title>MicrobeNet Type strains.</title>
        <authorList>
            <person name="Nicholson A.C."/>
        </authorList>
    </citation>
    <scope>NUCLEOTIDE SEQUENCE [LARGE SCALE GENOMIC DNA]</scope>
    <source>
        <strain evidence="12 13">ATCC 700731</strain>
    </source>
</reference>
<dbReference type="Pfam" id="PF00355">
    <property type="entry name" value="Rieske"/>
    <property type="match status" value="1"/>
</dbReference>
<keyword evidence="8" id="KW-0443">Lipid metabolism</keyword>
<dbReference type="GO" id="GO:0008203">
    <property type="term" value="P:cholesterol metabolic process"/>
    <property type="evidence" value="ECO:0007669"/>
    <property type="project" value="InterPro"/>
</dbReference>
<dbReference type="PROSITE" id="PS51296">
    <property type="entry name" value="RIESKE"/>
    <property type="match status" value="1"/>
</dbReference>
<dbReference type="GO" id="GO:0051537">
    <property type="term" value="F:2 iron, 2 sulfur cluster binding"/>
    <property type="evidence" value="ECO:0007669"/>
    <property type="project" value="UniProtKB-KW"/>
</dbReference>
<dbReference type="GO" id="GO:0046872">
    <property type="term" value="F:metal ion binding"/>
    <property type="evidence" value="ECO:0007669"/>
    <property type="project" value="UniProtKB-KW"/>
</dbReference>
<feature type="domain" description="Rieske" evidence="11">
    <location>
        <begin position="23"/>
        <end position="126"/>
    </location>
</feature>
<keyword evidence="8" id="KW-0753">Steroid metabolism</keyword>
<dbReference type="InterPro" id="IPR050584">
    <property type="entry name" value="Cholesterol_7-desaturase"/>
</dbReference>
<evidence type="ECO:0000256" key="2">
    <source>
        <dbReference type="ARBA" id="ARBA00022714"/>
    </source>
</evidence>
<comment type="subunit">
    <text evidence="10">Homotrimer. The two-component system 3-ketosteroid-9-alpha-monooxygenase is composed of an oxygenase component KshA and a reductase component KshB.</text>
</comment>
<dbReference type="Gene3D" id="3.90.380.10">
    <property type="entry name" value="Naphthalene 1,2-dioxygenase Alpha Subunit, Chain A, domain 1"/>
    <property type="match status" value="1"/>
</dbReference>
<dbReference type="GO" id="GO:0016042">
    <property type="term" value="P:lipid catabolic process"/>
    <property type="evidence" value="ECO:0007669"/>
    <property type="project" value="UniProtKB-KW"/>
</dbReference>
<dbReference type="EMBL" id="JAAXPJ010000002">
    <property type="protein sequence ID" value="NKZ10850.1"/>
    <property type="molecule type" value="Genomic_DNA"/>
</dbReference>
<keyword evidence="12" id="KW-0223">Dioxygenase</keyword>
<accession>A0A7X6MLL9</accession>
<keyword evidence="3" id="KW-0479">Metal-binding</keyword>
<sequence length="392" mass="44440">MTDHDGVRDIDTGSPMQRFARGWHCVGLAAEFDDGAPHGIEAFGTKLVIFADATGERHVLDAYCRHMGGDLSSGIVKGDSVACPFHDWRWQGSTGRCSLVPYAKRTPRLARTRRWPCREVNGQLLVWHDPEGTSPPDELFPPEIDGFSEGKWSPWVWERILIEGSHCREIVDNNVDMAHFFYIHHAYPTYFKNVIEGHTATQFMESKARPDVTPNFDKLWEGTKLRSEATYFGPAYMINWLHNDVAPDFTIEVALINCHYPVTHDSFVLQWGVAVQEIPGLSAGKAARLAEAMAKSFGEGFLEDVEIWRHKARIDNPLLTEEDGAVYQHRRWYEQFYVDVADVTSDMTDRFELEIDTSHANEFWRQEVADNLVELDTPAQAVAVSARRADGG</sequence>
<gene>
    <name evidence="12" type="ORF">HGA11_07645</name>
</gene>
<dbReference type="PANTHER" id="PTHR21266:SF60">
    <property type="entry name" value="3-KETOSTEROID-9-ALPHA-MONOOXYGENASE, OXYGENASE COMPONENT"/>
    <property type="match status" value="1"/>
</dbReference>
<evidence type="ECO:0000256" key="6">
    <source>
        <dbReference type="ARBA" id="ARBA00023004"/>
    </source>
</evidence>
<dbReference type="GO" id="GO:0051213">
    <property type="term" value="F:dioxygenase activity"/>
    <property type="evidence" value="ECO:0007669"/>
    <property type="project" value="UniProtKB-KW"/>
</dbReference>
<dbReference type="RefSeq" id="WP_044514946.1">
    <property type="nucleotide sequence ID" value="NZ_HG322951.1"/>
</dbReference>
<protein>
    <recommendedName>
        <fullName evidence="9">Rieske-type oxygenase</fullName>
    </recommendedName>
</protein>